<evidence type="ECO:0000313" key="1">
    <source>
        <dbReference type="EMBL" id="ESA17073.1"/>
    </source>
</evidence>
<sequence>MTHRNGRIWSKRNGGARCFYTFIIGKCNELKELDVKTFIESDIGIQYSLVIIIS</sequence>
<protein>
    <submittedName>
        <fullName evidence="1">Uncharacterized protein</fullName>
    </submittedName>
</protein>
<dbReference type="EMBL" id="KI280490">
    <property type="protein sequence ID" value="ESA17073.1"/>
    <property type="molecule type" value="Genomic_DNA"/>
</dbReference>
<reference evidence="1" key="1">
    <citation type="submission" date="2013-07" db="EMBL/GenBank/DDBJ databases">
        <title>The genome of an arbuscular mycorrhizal fungus provides insights into the evolution of the oldest plant symbiosis.</title>
        <authorList>
            <consortium name="DOE Joint Genome Institute"/>
            <person name="Tisserant E."/>
            <person name="Malbreil M."/>
            <person name="Kuo A."/>
            <person name="Kohler A."/>
            <person name="Symeonidi A."/>
            <person name="Balestrini R."/>
            <person name="Charron P."/>
            <person name="Duensing N."/>
            <person name="Frei-dit-Frey N."/>
            <person name="Gianinazzi-Pearson V."/>
            <person name="Gilbert B."/>
            <person name="Handa Y."/>
            <person name="Hijri M."/>
            <person name="Kaul R."/>
            <person name="Kawaguchi M."/>
            <person name="Krajinski F."/>
            <person name="Lammers P."/>
            <person name="Lapierre D."/>
            <person name="Masclaux F.G."/>
            <person name="Murat C."/>
            <person name="Morin E."/>
            <person name="Ndikumana S."/>
            <person name="Pagni M."/>
            <person name="Petitpierre D."/>
            <person name="Requena N."/>
            <person name="Rosikiewicz P."/>
            <person name="Riley R."/>
            <person name="Saito K."/>
            <person name="San Clemente H."/>
            <person name="Shapiro H."/>
            <person name="van Tuinen D."/>
            <person name="Becard G."/>
            <person name="Bonfante P."/>
            <person name="Paszkowski U."/>
            <person name="Shachar-Hill Y."/>
            <person name="Young J.P."/>
            <person name="Sanders I.R."/>
            <person name="Henrissat B."/>
            <person name="Rensing S.A."/>
            <person name="Grigoriev I.V."/>
            <person name="Corradi N."/>
            <person name="Roux C."/>
            <person name="Martin F."/>
        </authorList>
    </citation>
    <scope>NUCLEOTIDE SEQUENCE</scope>
    <source>
        <strain evidence="1">DAOM 197198</strain>
    </source>
</reference>
<organism evidence="1">
    <name type="scientific">Rhizophagus irregularis (strain DAOM 181602 / DAOM 197198 / MUCL 43194)</name>
    <name type="common">Arbuscular mycorrhizal fungus</name>
    <name type="synonym">Glomus intraradices</name>
    <dbReference type="NCBI Taxonomy" id="747089"/>
    <lineage>
        <taxon>Eukaryota</taxon>
        <taxon>Fungi</taxon>
        <taxon>Fungi incertae sedis</taxon>
        <taxon>Mucoromycota</taxon>
        <taxon>Glomeromycotina</taxon>
        <taxon>Glomeromycetes</taxon>
        <taxon>Glomerales</taxon>
        <taxon>Glomeraceae</taxon>
        <taxon>Rhizophagus</taxon>
    </lineage>
</organism>
<proteinExistence type="predicted"/>
<accession>U9UEU7</accession>
<name>U9UEU7_RHIID</name>
<dbReference type="HOGENOM" id="CLU_3051485_0_0_1"/>
<dbReference type="AlphaFoldDB" id="U9UEU7"/>
<gene>
    <name evidence="1" type="ORF">GLOINDRAFT_22154</name>
</gene>